<keyword evidence="2" id="KW-1185">Reference proteome</keyword>
<dbReference type="EMBL" id="JAOPJF010000008">
    <property type="protein sequence ID" value="KAK1148254.1"/>
    <property type="molecule type" value="Genomic_DNA"/>
</dbReference>
<gene>
    <name evidence="1" type="ORF">N8T08_010063</name>
</gene>
<accession>A0ACC3BCH0</accession>
<comment type="caution">
    <text evidence="1">The sequence shown here is derived from an EMBL/GenBank/DDBJ whole genome shotgun (WGS) entry which is preliminary data.</text>
</comment>
<evidence type="ECO:0000313" key="2">
    <source>
        <dbReference type="Proteomes" id="UP001177260"/>
    </source>
</evidence>
<name>A0ACC3BCH0_9EURO</name>
<dbReference type="Proteomes" id="UP001177260">
    <property type="component" value="Unassembled WGS sequence"/>
</dbReference>
<evidence type="ECO:0000313" key="1">
    <source>
        <dbReference type="EMBL" id="KAK1148254.1"/>
    </source>
</evidence>
<organism evidence="1 2">
    <name type="scientific">Aspergillus melleus</name>
    <dbReference type="NCBI Taxonomy" id="138277"/>
    <lineage>
        <taxon>Eukaryota</taxon>
        <taxon>Fungi</taxon>
        <taxon>Dikarya</taxon>
        <taxon>Ascomycota</taxon>
        <taxon>Pezizomycotina</taxon>
        <taxon>Eurotiomycetes</taxon>
        <taxon>Eurotiomycetidae</taxon>
        <taxon>Eurotiales</taxon>
        <taxon>Aspergillaceae</taxon>
        <taxon>Aspergillus</taxon>
        <taxon>Aspergillus subgen. Circumdati</taxon>
    </lineage>
</organism>
<protein>
    <submittedName>
        <fullName evidence="1">Uncharacterized protein</fullName>
    </submittedName>
</protein>
<proteinExistence type="predicted"/>
<reference evidence="1 2" key="1">
    <citation type="journal article" date="2023" name="ACS Omega">
        <title>Identification of the Neoaspergillic Acid Biosynthesis Gene Cluster by Establishing an In Vitro CRISPR-Ribonucleoprotein Genetic System in Aspergillus melleus.</title>
        <authorList>
            <person name="Yuan B."/>
            <person name="Grau M.F."/>
            <person name="Murata R.M."/>
            <person name="Torok T."/>
            <person name="Venkateswaran K."/>
            <person name="Stajich J.E."/>
            <person name="Wang C.C.C."/>
        </authorList>
    </citation>
    <scope>NUCLEOTIDE SEQUENCE [LARGE SCALE GENOMIC DNA]</scope>
    <source>
        <strain evidence="1 2">IMV 1140</strain>
    </source>
</reference>
<sequence>MRLNHFLPLSRSDATVSATALYCTLALALFHLGLADVASPASWSGENEGNVSIGGVQFPYALESHQGLVLEDATDEAGEMRGLDIIRRAPEESSALSDNKFKKSTIKLGQMQWWYFPQDDGNDKTMDETSGDQAHENLKRSRTVFISLTTCSKPSVDKSDSGHEPSLPQLEAYVSISNSLQKPGPDQDFSSQTKIESDEGYMSIATSAQGDVYIGVAAPNSSDYSGSYSYEIAASTYGYYHNVDDEDQFARFLDSDANAALFATQSLTESSLKLHNASNWSNMTPPYAMFVSNVNNTAIWGLQRSYCALNKFAQIGKGGHGLRTSMANRSEEIEEQLYVTGLNRSSDYIGILAMDGTSTENGNVGGGGKVWKPFRFSTKAVPSNPSLKAAELGSIYDDYAAAMYKNFSYSLDQIQCDASDETRFSLAVGCDDCARAYKQWLCAVTIPRCSDFSSSEKFLRTRNAGQKFLNGTSLDDQDPLRRSPVTNQSRNSLIDSDIKPGPYKEVLPCQDVCYNLVKSCPAALGFSCPDGKWLNASYGMRSDNASITSCNYPGVEAWRSGAPDPHRSLWMTLQTLAIVWVPFWVLGN</sequence>